<gene>
    <name evidence="1" type="ORF">GCM10007877_18660</name>
</gene>
<evidence type="ECO:0000313" key="2">
    <source>
        <dbReference type="Proteomes" id="UP001156870"/>
    </source>
</evidence>
<organism evidence="1 2">
    <name type="scientific">Marinibactrum halimedae</name>
    <dbReference type="NCBI Taxonomy" id="1444977"/>
    <lineage>
        <taxon>Bacteria</taxon>
        <taxon>Pseudomonadati</taxon>
        <taxon>Pseudomonadota</taxon>
        <taxon>Gammaproteobacteria</taxon>
        <taxon>Cellvibrionales</taxon>
        <taxon>Cellvibrionaceae</taxon>
        <taxon>Marinibactrum</taxon>
    </lineage>
</organism>
<dbReference type="Proteomes" id="UP001156870">
    <property type="component" value="Unassembled WGS sequence"/>
</dbReference>
<sequence>MYIFINPDNSVNYANNHPVNWHLFHEGLRLIEFPEKELFEVVKDIPPEYARWDEELQEVYHAPDFLPEKLELNERRRLARERIVSKYPVFKQMNIMRSGDEKEIEKMGKYIDEYRAWSNDHSRGIEELEKIEASFDATQ</sequence>
<reference evidence="1 2" key="1">
    <citation type="journal article" date="2014" name="Int. J. Syst. Evol. Microbiol.">
        <title>Complete genome sequence of Corynebacterium casei LMG S-19264T (=DSM 44701T), isolated from a smear-ripened cheese.</title>
        <authorList>
            <consortium name="US DOE Joint Genome Institute (JGI-PGF)"/>
            <person name="Walter F."/>
            <person name="Albersmeier A."/>
            <person name="Kalinowski J."/>
            <person name="Ruckert C."/>
        </authorList>
    </citation>
    <scope>NUCLEOTIDE SEQUENCE [LARGE SCALE GENOMIC DNA]</scope>
    <source>
        <strain evidence="1 2">NBRC 110095</strain>
    </source>
</reference>
<dbReference type="RefSeq" id="WP_232593048.1">
    <property type="nucleotide sequence ID" value="NZ_BSPD01000039.1"/>
</dbReference>
<protein>
    <submittedName>
        <fullName evidence="1">Uncharacterized protein</fullName>
    </submittedName>
</protein>
<accession>A0AA37WNG5</accession>
<proteinExistence type="predicted"/>
<dbReference type="AlphaFoldDB" id="A0AA37WNG5"/>
<dbReference type="EMBL" id="BSPD01000039">
    <property type="protein sequence ID" value="GLS26151.1"/>
    <property type="molecule type" value="Genomic_DNA"/>
</dbReference>
<name>A0AA37WNG5_9GAMM</name>
<comment type="caution">
    <text evidence="1">The sequence shown here is derived from an EMBL/GenBank/DDBJ whole genome shotgun (WGS) entry which is preliminary data.</text>
</comment>
<keyword evidence="2" id="KW-1185">Reference proteome</keyword>
<evidence type="ECO:0000313" key="1">
    <source>
        <dbReference type="EMBL" id="GLS26151.1"/>
    </source>
</evidence>